<protein>
    <submittedName>
        <fullName evidence="2">Uncharacterized protein</fullName>
    </submittedName>
</protein>
<gene>
    <name evidence="2" type="ORF">SAMN06296065_10889</name>
</gene>
<sequence>MAPRVQKRTFSGSRLAGRMVESAAPSQGGKARAQLSSGPPETLLIFSQQLDDRGLTA</sequence>
<keyword evidence="3" id="KW-1185">Reference proteome</keyword>
<dbReference type="Proteomes" id="UP001157910">
    <property type="component" value="Unassembled WGS sequence"/>
</dbReference>
<dbReference type="EMBL" id="FXUI01000008">
    <property type="protein sequence ID" value="SMP75564.1"/>
    <property type="molecule type" value="Genomic_DNA"/>
</dbReference>
<accession>A0ABY1QPX7</accession>
<feature type="region of interest" description="Disordered" evidence="1">
    <location>
        <begin position="1"/>
        <end position="40"/>
    </location>
</feature>
<reference evidence="2 3" key="1">
    <citation type="submission" date="2017-05" db="EMBL/GenBank/DDBJ databases">
        <authorList>
            <person name="Varghese N."/>
            <person name="Submissions S."/>
        </authorList>
    </citation>
    <scope>NUCLEOTIDE SEQUENCE [LARGE SCALE GENOMIC DNA]</scope>
    <source>
        <strain evidence="2 3">SM16</strain>
    </source>
</reference>
<evidence type="ECO:0000256" key="1">
    <source>
        <dbReference type="SAM" id="MobiDB-lite"/>
    </source>
</evidence>
<evidence type="ECO:0000313" key="3">
    <source>
        <dbReference type="Proteomes" id="UP001157910"/>
    </source>
</evidence>
<organism evidence="2 3">
    <name type="scientific">Novosphingobium panipatense</name>
    <dbReference type="NCBI Taxonomy" id="428991"/>
    <lineage>
        <taxon>Bacteria</taxon>
        <taxon>Pseudomonadati</taxon>
        <taxon>Pseudomonadota</taxon>
        <taxon>Alphaproteobacteria</taxon>
        <taxon>Sphingomonadales</taxon>
        <taxon>Sphingomonadaceae</taxon>
        <taxon>Novosphingobium</taxon>
    </lineage>
</organism>
<evidence type="ECO:0000313" key="2">
    <source>
        <dbReference type="EMBL" id="SMP75564.1"/>
    </source>
</evidence>
<comment type="caution">
    <text evidence="2">The sequence shown here is derived from an EMBL/GenBank/DDBJ whole genome shotgun (WGS) entry which is preliminary data.</text>
</comment>
<proteinExistence type="predicted"/>
<name>A0ABY1QPX7_9SPHN</name>